<evidence type="ECO:0000256" key="1">
    <source>
        <dbReference type="ARBA" id="ARBA00004123"/>
    </source>
</evidence>
<evidence type="ECO:0000256" key="5">
    <source>
        <dbReference type="ARBA" id="ARBA00022723"/>
    </source>
</evidence>
<dbReference type="GO" id="GO:0005705">
    <property type="term" value="C:polytene chromosome interband"/>
    <property type="evidence" value="ECO:0007669"/>
    <property type="project" value="UniProtKB-ARBA"/>
</dbReference>
<name>A0A6I8VZ95_DROPS</name>
<dbReference type="FunFam" id="3.40.630.30:FF:000002">
    <property type="entry name" value="Histone acetyltransferase"/>
    <property type="match status" value="1"/>
</dbReference>
<keyword evidence="9" id="KW-0007">Acetylation</keyword>
<dbReference type="RefSeq" id="XP_033236318.1">
    <property type="nucleotide sequence ID" value="XM_033380427.1"/>
</dbReference>
<dbReference type="FunFam" id="2.30.30.140:FF:000013">
    <property type="entry name" value="Histone acetyltransferase"/>
    <property type="match status" value="1"/>
</dbReference>
<feature type="active site" description="Proton donor/acceptor" evidence="15">
    <location>
        <position position="286"/>
    </location>
</feature>
<keyword evidence="10" id="KW-0805">Transcription regulation</keyword>
<dbReference type="GO" id="GO:0005634">
    <property type="term" value="C:nucleus"/>
    <property type="evidence" value="ECO:0007669"/>
    <property type="project" value="UniProtKB-SubCell"/>
</dbReference>
<evidence type="ECO:0000313" key="19">
    <source>
        <dbReference type="RefSeq" id="XP_033236318.1"/>
    </source>
</evidence>
<keyword evidence="7" id="KW-0863">Zinc-finger</keyword>
<feature type="domain" description="MYST-type HAT" evidence="17">
    <location>
        <begin position="111"/>
        <end position="388"/>
    </location>
</feature>
<dbReference type="Gene3D" id="3.40.630.30">
    <property type="match status" value="1"/>
</dbReference>
<keyword evidence="11" id="KW-0804">Transcription</keyword>
<dbReference type="Gene3D" id="1.10.10.10">
    <property type="entry name" value="Winged helix-like DNA-binding domain superfamily/Winged helix DNA-binding domain"/>
    <property type="match status" value="1"/>
</dbReference>
<evidence type="ECO:0000256" key="7">
    <source>
        <dbReference type="ARBA" id="ARBA00022771"/>
    </source>
</evidence>
<dbReference type="InterPro" id="IPR025995">
    <property type="entry name" value="Tudor-knot"/>
</dbReference>
<evidence type="ECO:0000256" key="13">
    <source>
        <dbReference type="ARBA" id="ARBA00023242"/>
    </source>
</evidence>
<dbReference type="SUPFAM" id="SSF55729">
    <property type="entry name" value="Acyl-CoA N-acyltransferases (Nat)"/>
    <property type="match status" value="1"/>
</dbReference>
<dbReference type="InterPro" id="IPR036388">
    <property type="entry name" value="WH-like_DNA-bd_sf"/>
</dbReference>
<dbReference type="GO" id="GO:0140861">
    <property type="term" value="P:DNA repair-dependent chromatin remodeling"/>
    <property type="evidence" value="ECO:0007669"/>
    <property type="project" value="UniProtKB-ARBA"/>
</dbReference>
<feature type="compositionally biased region" description="Polar residues" evidence="16">
    <location>
        <begin position="91"/>
        <end position="103"/>
    </location>
</feature>
<dbReference type="PROSITE" id="PS51726">
    <property type="entry name" value="MYST_HAT"/>
    <property type="match status" value="1"/>
</dbReference>
<keyword evidence="14" id="KW-0012">Acyltransferase</keyword>
<dbReference type="Gene3D" id="3.30.60.60">
    <property type="entry name" value="N-acetyl transferase-like"/>
    <property type="match status" value="1"/>
</dbReference>
<dbReference type="GO" id="GO:0000724">
    <property type="term" value="P:double-strand break repair via homologous recombination"/>
    <property type="evidence" value="ECO:0007669"/>
    <property type="project" value="TreeGrafter"/>
</dbReference>
<dbReference type="Pfam" id="PF01853">
    <property type="entry name" value="MOZ_SAS"/>
    <property type="match status" value="1"/>
</dbReference>
<comment type="subcellular location">
    <subcellularLocation>
        <location evidence="1">Nucleus</location>
    </subcellularLocation>
</comment>
<evidence type="ECO:0000256" key="10">
    <source>
        <dbReference type="ARBA" id="ARBA00023015"/>
    </source>
</evidence>
<dbReference type="GO" id="GO:0035267">
    <property type="term" value="C:NuA4 histone acetyltransferase complex"/>
    <property type="evidence" value="ECO:0007669"/>
    <property type="project" value="TreeGrafter"/>
</dbReference>
<evidence type="ECO:0000259" key="17">
    <source>
        <dbReference type="PROSITE" id="PS51726"/>
    </source>
</evidence>
<dbReference type="Pfam" id="PF11717">
    <property type="entry name" value="Tudor-knot"/>
    <property type="match status" value="1"/>
</dbReference>
<dbReference type="InterPro" id="IPR016197">
    <property type="entry name" value="Chromo-like_dom_sf"/>
</dbReference>
<dbReference type="Pfam" id="PF17772">
    <property type="entry name" value="zf-MYST"/>
    <property type="match status" value="1"/>
</dbReference>
<keyword evidence="5" id="KW-0479">Metal-binding</keyword>
<accession>A0A6I8VZ95</accession>
<evidence type="ECO:0000256" key="2">
    <source>
        <dbReference type="ARBA" id="ARBA00010107"/>
    </source>
</evidence>
<gene>
    <name evidence="19" type="primary">LOC6903263</name>
</gene>
<evidence type="ECO:0000313" key="18">
    <source>
        <dbReference type="Proteomes" id="UP000001819"/>
    </source>
</evidence>
<protein>
    <recommendedName>
        <fullName evidence="3">histone acetyltransferase</fullName>
        <ecNumber evidence="3">2.3.1.48</ecNumber>
    </recommendedName>
</protein>
<evidence type="ECO:0000256" key="8">
    <source>
        <dbReference type="ARBA" id="ARBA00022833"/>
    </source>
</evidence>
<reference evidence="19" key="1">
    <citation type="submission" date="2025-08" db="UniProtKB">
        <authorList>
            <consortium name="RefSeq"/>
        </authorList>
    </citation>
    <scope>IDENTIFICATION</scope>
    <source>
        <strain evidence="19">MV-25-SWS-2005</strain>
        <tissue evidence="19">Whole body</tissue>
    </source>
</reference>
<evidence type="ECO:0000256" key="11">
    <source>
        <dbReference type="ARBA" id="ARBA00023163"/>
    </source>
</evidence>
<keyword evidence="18" id="KW-1185">Reference proteome</keyword>
<dbReference type="InterPro" id="IPR040706">
    <property type="entry name" value="Zf-MYST"/>
</dbReference>
<dbReference type="GO" id="GO:0008270">
    <property type="term" value="F:zinc ion binding"/>
    <property type="evidence" value="ECO:0007669"/>
    <property type="project" value="UniProtKB-KW"/>
</dbReference>
<dbReference type="ExpressionAtlas" id="A0A6I8VZ95">
    <property type="expression patterns" value="baseline"/>
</dbReference>
<comment type="similarity">
    <text evidence="2">Belongs to the MYST (SAS/MOZ) family.</text>
</comment>
<dbReference type="FunFam" id="3.30.60.60:FF:000001">
    <property type="entry name" value="Histone acetyltransferase"/>
    <property type="match status" value="1"/>
</dbReference>
<sequence>MSLKPTSYVCESATQLVEGCTLSVLMQKPDVWKMAEILSTKKVGNKRLYYVHFLDFNKRLDDWFDEKDLDLSSVQFPRNRQRYAMERSTGSRKNLPNAPSKQSQLKKKPVHEIKNVQWIELGKHRMKPWYFSPYPEVMCAEPCIYLCEWCLKYVMNATCLARHLIKCNLRHPPGEEIYRKDTISFFEIDGRRSMTYAQNLCLLSKLFLDEKTLYHNTDPFLFYIMTVFDSRGFHMVGYFSKEKVSEDNNLACVLTLPPYQRMGYGRLLIEFSYELSKCEGKTGTPEKPLSDLGLLSYRSFWAQAILDVLIKQKLDVAEDKITISINEISEKTSISTDDVVSTLTHLKLIKYYKSRYIVCVKGDVVENYLKDKTKPQLCIDATCMRWVPKDWTGSKKR</sequence>
<dbReference type="InParanoid" id="A0A6I8VZ95"/>
<evidence type="ECO:0000256" key="15">
    <source>
        <dbReference type="PIRSR" id="PIRSR602717-51"/>
    </source>
</evidence>
<dbReference type="FunFam" id="1.10.10.10:FF:000022">
    <property type="entry name" value="Histone acetyltransferase"/>
    <property type="match status" value="1"/>
</dbReference>
<dbReference type="GO" id="GO:0046972">
    <property type="term" value="F:histone H4K16 acetyltransferase activity"/>
    <property type="evidence" value="ECO:0007669"/>
    <property type="project" value="TreeGrafter"/>
</dbReference>
<evidence type="ECO:0000256" key="12">
    <source>
        <dbReference type="ARBA" id="ARBA00023204"/>
    </source>
</evidence>
<dbReference type="SUPFAM" id="SSF54160">
    <property type="entry name" value="Chromo domain-like"/>
    <property type="match status" value="1"/>
</dbReference>
<keyword evidence="6" id="KW-0227">DNA damage</keyword>
<evidence type="ECO:0000256" key="14">
    <source>
        <dbReference type="ARBA" id="ARBA00023315"/>
    </source>
</evidence>
<proteinExistence type="inferred from homology"/>
<keyword evidence="13" id="KW-0539">Nucleus</keyword>
<feature type="region of interest" description="Disordered" evidence="16">
    <location>
        <begin position="85"/>
        <end position="108"/>
    </location>
</feature>
<evidence type="ECO:0000256" key="9">
    <source>
        <dbReference type="ARBA" id="ARBA00022990"/>
    </source>
</evidence>
<dbReference type="GO" id="GO:0003682">
    <property type="term" value="F:chromatin binding"/>
    <property type="evidence" value="ECO:0007669"/>
    <property type="project" value="UniProtKB-ARBA"/>
</dbReference>
<dbReference type="Gene3D" id="2.30.30.140">
    <property type="match status" value="1"/>
</dbReference>
<evidence type="ECO:0000256" key="16">
    <source>
        <dbReference type="SAM" id="MobiDB-lite"/>
    </source>
</evidence>
<dbReference type="EC" id="2.3.1.48" evidence="3"/>
<dbReference type="InterPro" id="IPR002717">
    <property type="entry name" value="HAT_MYST-type"/>
</dbReference>
<dbReference type="InterPro" id="IPR016181">
    <property type="entry name" value="Acyl_CoA_acyltransferase"/>
</dbReference>
<keyword evidence="12" id="KW-0234">DNA repair</keyword>
<keyword evidence="8" id="KW-0862">Zinc</keyword>
<keyword evidence="4" id="KW-0808">Transferase</keyword>
<dbReference type="PANTHER" id="PTHR10615:SF219">
    <property type="entry name" value="HISTONE ACETYLTRANSFERASE KAT5"/>
    <property type="match status" value="1"/>
</dbReference>
<evidence type="ECO:0000256" key="6">
    <source>
        <dbReference type="ARBA" id="ARBA00022763"/>
    </source>
</evidence>
<evidence type="ECO:0000256" key="3">
    <source>
        <dbReference type="ARBA" id="ARBA00013184"/>
    </source>
</evidence>
<organism evidence="18 19">
    <name type="scientific">Drosophila pseudoobscura pseudoobscura</name>
    <name type="common">Fruit fly</name>
    <dbReference type="NCBI Taxonomy" id="46245"/>
    <lineage>
        <taxon>Eukaryota</taxon>
        <taxon>Metazoa</taxon>
        <taxon>Ecdysozoa</taxon>
        <taxon>Arthropoda</taxon>
        <taxon>Hexapoda</taxon>
        <taxon>Insecta</taxon>
        <taxon>Pterygota</taxon>
        <taxon>Neoptera</taxon>
        <taxon>Endopterygota</taxon>
        <taxon>Diptera</taxon>
        <taxon>Brachycera</taxon>
        <taxon>Muscomorpha</taxon>
        <taxon>Ephydroidea</taxon>
        <taxon>Drosophilidae</taxon>
        <taxon>Drosophila</taxon>
        <taxon>Sophophora</taxon>
    </lineage>
</organism>
<dbReference type="GO" id="GO:0006355">
    <property type="term" value="P:regulation of DNA-templated transcription"/>
    <property type="evidence" value="ECO:0007669"/>
    <property type="project" value="InterPro"/>
</dbReference>
<dbReference type="Proteomes" id="UP000001819">
    <property type="component" value="Chromosome 4"/>
</dbReference>
<dbReference type="PANTHER" id="PTHR10615">
    <property type="entry name" value="HISTONE ACETYLTRANSFERASE"/>
    <property type="match status" value="1"/>
</dbReference>
<dbReference type="AlphaFoldDB" id="A0A6I8VZ95"/>
<dbReference type="InterPro" id="IPR050603">
    <property type="entry name" value="MYST_HAT"/>
</dbReference>
<evidence type="ECO:0000256" key="4">
    <source>
        <dbReference type="ARBA" id="ARBA00022679"/>
    </source>
</evidence>